<proteinExistence type="predicted"/>
<name>A0A8S5MB71_9CAUD</name>
<dbReference type="EMBL" id="BK014864">
    <property type="protein sequence ID" value="DAD79416.1"/>
    <property type="molecule type" value="Genomic_DNA"/>
</dbReference>
<reference evidence="1" key="1">
    <citation type="journal article" date="2021" name="Proc. Natl. Acad. Sci. U.S.A.">
        <title>A Catalog of Tens of Thousands of Viruses from Human Metagenomes Reveals Hidden Associations with Chronic Diseases.</title>
        <authorList>
            <person name="Tisza M.J."/>
            <person name="Buck C.B."/>
        </authorList>
    </citation>
    <scope>NUCLEOTIDE SEQUENCE</scope>
    <source>
        <strain evidence="1">CtxOS2</strain>
    </source>
</reference>
<sequence>MFEVTTRYPKYHRYGSYQTAWEALEGAMDVLERKSHATQLTWCGTNCDFYEEVTGATPTVDLTDETWIIGDGDFFTVVERNATADEIKLALQDITRDIEIEEVE</sequence>
<protein>
    <submittedName>
        <fullName evidence="1">Uncharacterized protein</fullName>
    </submittedName>
</protein>
<accession>A0A8S5MB71</accession>
<organism evidence="1">
    <name type="scientific">Podoviridae sp. ctxOS2</name>
    <dbReference type="NCBI Taxonomy" id="2826590"/>
    <lineage>
        <taxon>Viruses</taxon>
        <taxon>Duplodnaviria</taxon>
        <taxon>Heunggongvirae</taxon>
        <taxon>Uroviricota</taxon>
        <taxon>Caudoviricetes</taxon>
    </lineage>
</organism>
<evidence type="ECO:0000313" key="1">
    <source>
        <dbReference type="EMBL" id="DAD79416.1"/>
    </source>
</evidence>